<accession>A0AC35FJ29</accession>
<sequence length="86" mass="9768">MEWNGYGTLYEMYTNLSMDHHGIINVALALNRAIVLSNSEGCLILLIKFSTVIRRCYFDFYGVTCLLKNVKNIRNRNNSVSSFIGG</sequence>
<reference evidence="2" key="1">
    <citation type="submission" date="2022-11" db="UniProtKB">
        <authorList>
            <consortium name="WormBaseParasite"/>
        </authorList>
    </citation>
    <scope>IDENTIFICATION</scope>
</reference>
<dbReference type="WBParaSite" id="PS1159_v2.g17932.t1">
    <property type="protein sequence ID" value="PS1159_v2.g17932.t1"/>
    <property type="gene ID" value="PS1159_v2.g17932"/>
</dbReference>
<organism evidence="1 2">
    <name type="scientific">Panagrolaimus sp. PS1159</name>
    <dbReference type="NCBI Taxonomy" id="55785"/>
    <lineage>
        <taxon>Eukaryota</taxon>
        <taxon>Metazoa</taxon>
        <taxon>Ecdysozoa</taxon>
        <taxon>Nematoda</taxon>
        <taxon>Chromadorea</taxon>
        <taxon>Rhabditida</taxon>
        <taxon>Tylenchina</taxon>
        <taxon>Panagrolaimomorpha</taxon>
        <taxon>Panagrolaimoidea</taxon>
        <taxon>Panagrolaimidae</taxon>
        <taxon>Panagrolaimus</taxon>
    </lineage>
</organism>
<name>A0AC35FJ29_9BILA</name>
<proteinExistence type="predicted"/>
<dbReference type="Proteomes" id="UP000887580">
    <property type="component" value="Unplaced"/>
</dbReference>
<protein>
    <submittedName>
        <fullName evidence="2">Uncharacterized protein</fullName>
    </submittedName>
</protein>
<evidence type="ECO:0000313" key="2">
    <source>
        <dbReference type="WBParaSite" id="PS1159_v2.g17932.t1"/>
    </source>
</evidence>
<evidence type="ECO:0000313" key="1">
    <source>
        <dbReference type="Proteomes" id="UP000887580"/>
    </source>
</evidence>